<name>A0A7V8ED89_PSEPU</name>
<dbReference type="InterPro" id="IPR011010">
    <property type="entry name" value="DNA_brk_join_enz"/>
</dbReference>
<dbReference type="EMBL" id="WOWR01000036">
    <property type="protein sequence ID" value="KAF0252705.1"/>
    <property type="molecule type" value="Genomic_DNA"/>
</dbReference>
<dbReference type="PROSITE" id="PS51898">
    <property type="entry name" value="TYR_RECOMBINASE"/>
    <property type="match status" value="1"/>
</dbReference>
<dbReference type="InterPro" id="IPR013762">
    <property type="entry name" value="Integrase-like_cat_sf"/>
</dbReference>
<dbReference type="Gene3D" id="1.10.443.10">
    <property type="entry name" value="Intergrase catalytic core"/>
    <property type="match status" value="1"/>
</dbReference>
<dbReference type="InterPro" id="IPR002104">
    <property type="entry name" value="Integrase_catalytic"/>
</dbReference>
<keyword evidence="2" id="KW-0229">DNA integration</keyword>
<dbReference type="Proteomes" id="UP000442695">
    <property type="component" value="Unassembled WGS sequence"/>
</dbReference>
<feature type="domain" description="Tyr recombinase" evidence="5">
    <location>
        <begin position="230"/>
        <end position="441"/>
    </location>
</feature>
<evidence type="ECO:0000256" key="4">
    <source>
        <dbReference type="ARBA" id="ARBA00023172"/>
    </source>
</evidence>
<evidence type="ECO:0000256" key="1">
    <source>
        <dbReference type="ARBA" id="ARBA00004496"/>
    </source>
</evidence>
<evidence type="ECO:0000313" key="7">
    <source>
        <dbReference type="Proteomes" id="UP000442695"/>
    </source>
</evidence>
<dbReference type="GO" id="GO:0003677">
    <property type="term" value="F:DNA binding"/>
    <property type="evidence" value="ECO:0007669"/>
    <property type="project" value="UniProtKB-KW"/>
</dbReference>
<dbReference type="RefSeq" id="WP_156859510.1">
    <property type="nucleotide sequence ID" value="NZ_WOWR01000036.1"/>
</dbReference>
<evidence type="ECO:0000256" key="3">
    <source>
        <dbReference type="ARBA" id="ARBA00023125"/>
    </source>
</evidence>
<dbReference type="PANTHER" id="PTHR30349:SF77">
    <property type="entry name" value="TYROSINE RECOMBINASE XERC"/>
    <property type="match status" value="1"/>
</dbReference>
<comment type="caution">
    <text evidence="6">The sequence shown here is derived from an EMBL/GenBank/DDBJ whole genome shotgun (WGS) entry which is preliminary data.</text>
</comment>
<keyword evidence="3" id="KW-0238">DNA-binding</keyword>
<sequence>MTISTSQSPAVASSSAAPSKKAQASFQLIPLIDTHKAVTSTDPASYEADRPYITEYLARFQDRFDARADYEAVLKFLKSHADTVTTFNNYRTQVERLLLWAWSKRGKRFVDFIRSDVEDYLDFCREPDPAWISTSITSRYEMRDGLYEPNPDWRPFTMRTKKATAKVAAENNRDVPAPTFKMADSSLKQVYAVTNSLFGYCQADRIMDRNPCVHIKRDLRKKQTRELKIPQQKSLTKLQWTFLLETAELMAEESPQSGERTLFCIVMLFGCYLRVSDLVGNGVWKPAMGSFVRDRDAWWYHVVGKGNVPAKIAVKPDCISYLVRYRKTRGLPDYPAPGDDEPLLRTVHGRAGMKGRQIREDVQAVADRTVERMKAEGFADYEITELRSASLHWLRHTGATFDAPHRNPKHLQADLRHKSLATTQNVYYHALDDERSSDMAKLSIRR</sequence>
<accession>A0A7V8ED89</accession>
<dbReference type="GO" id="GO:0015074">
    <property type="term" value="P:DNA integration"/>
    <property type="evidence" value="ECO:0007669"/>
    <property type="project" value="UniProtKB-KW"/>
</dbReference>
<keyword evidence="4" id="KW-0233">DNA recombination</keyword>
<dbReference type="Gene3D" id="1.10.150.130">
    <property type="match status" value="1"/>
</dbReference>
<organism evidence="6 7">
    <name type="scientific">Pseudomonas putida</name>
    <name type="common">Arthrobacter siderocapsulatus</name>
    <dbReference type="NCBI Taxonomy" id="303"/>
    <lineage>
        <taxon>Bacteria</taxon>
        <taxon>Pseudomonadati</taxon>
        <taxon>Pseudomonadota</taxon>
        <taxon>Gammaproteobacteria</taxon>
        <taxon>Pseudomonadales</taxon>
        <taxon>Pseudomonadaceae</taxon>
        <taxon>Pseudomonas</taxon>
    </lineage>
</organism>
<dbReference type="SUPFAM" id="SSF56349">
    <property type="entry name" value="DNA breaking-rejoining enzymes"/>
    <property type="match status" value="1"/>
</dbReference>
<evidence type="ECO:0000259" key="5">
    <source>
        <dbReference type="PROSITE" id="PS51898"/>
    </source>
</evidence>
<protein>
    <submittedName>
        <fullName evidence="6">Site-specific integrase</fullName>
    </submittedName>
</protein>
<proteinExistence type="predicted"/>
<gene>
    <name evidence="6" type="ORF">GN299_21970</name>
</gene>
<dbReference type="PANTHER" id="PTHR30349">
    <property type="entry name" value="PHAGE INTEGRASE-RELATED"/>
    <property type="match status" value="1"/>
</dbReference>
<dbReference type="GO" id="GO:0005737">
    <property type="term" value="C:cytoplasm"/>
    <property type="evidence" value="ECO:0007669"/>
    <property type="project" value="UniProtKB-SubCell"/>
</dbReference>
<dbReference type="InterPro" id="IPR010998">
    <property type="entry name" value="Integrase_recombinase_N"/>
</dbReference>
<evidence type="ECO:0000256" key="2">
    <source>
        <dbReference type="ARBA" id="ARBA00022908"/>
    </source>
</evidence>
<comment type="subcellular location">
    <subcellularLocation>
        <location evidence="1">Cytoplasm</location>
    </subcellularLocation>
</comment>
<evidence type="ECO:0000313" key="6">
    <source>
        <dbReference type="EMBL" id="KAF0252705.1"/>
    </source>
</evidence>
<dbReference type="AlphaFoldDB" id="A0A7V8ED89"/>
<dbReference type="InterPro" id="IPR050090">
    <property type="entry name" value="Tyrosine_recombinase_XerCD"/>
</dbReference>
<reference evidence="6 7" key="1">
    <citation type="submission" date="2019-12" db="EMBL/GenBank/DDBJ databases">
        <authorList>
            <person name="Woiski C."/>
        </authorList>
    </citation>
    <scope>NUCLEOTIDE SEQUENCE [LARGE SCALE GENOMIC DNA]</scope>
    <source>
        <strain evidence="6 7">BOE100</strain>
    </source>
</reference>
<dbReference type="GO" id="GO:0006310">
    <property type="term" value="P:DNA recombination"/>
    <property type="evidence" value="ECO:0007669"/>
    <property type="project" value="UniProtKB-KW"/>
</dbReference>